<dbReference type="GeneID" id="28973119"/>
<comment type="catalytic activity">
    <reaction evidence="13">
        <text>a 5,6-dihydrouridine in mRNA + NAD(+) = a uridine in mRNA + NADH + H(+)</text>
        <dbReference type="Rhea" id="RHEA:69851"/>
        <dbReference type="Rhea" id="RHEA-COMP:14658"/>
        <dbReference type="Rhea" id="RHEA-COMP:17789"/>
        <dbReference type="ChEBI" id="CHEBI:15378"/>
        <dbReference type="ChEBI" id="CHEBI:57540"/>
        <dbReference type="ChEBI" id="CHEBI:57945"/>
        <dbReference type="ChEBI" id="CHEBI:65315"/>
        <dbReference type="ChEBI" id="CHEBI:74443"/>
    </reaction>
    <physiologicalReaction direction="right-to-left" evidence="13">
        <dbReference type="Rhea" id="RHEA:69853"/>
    </physiologicalReaction>
</comment>
<gene>
    <name evidence="18" type="ORF">RHOBADRAFT_25176</name>
</gene>
<evidence type="ECO:0000256" key="4">
    <source>
        <dbReference type="ARBA" id="ARBA00022664"/>
    </source>
</evidence>
<dbReference type="PANTHER" id="PTHR11082">
    <property type="entry name" value="TRNA-DIHYDROURIDINE SYNTHASE"/>
    <property type="match status" value="1"/>
</dbReference>
<dbReference type="Gene3D" id="3.20.20.70">
    <property type="entry name" value="Aldolase class I"/>
    <property type="match status" value="1"/>
</dbReference>
<evidence type="ECO:0000256" key="14">
    <source>
        <dbReference type="ARBA" id="ARBA00048934"/>
    </source>
</evidence>
<dbReference type="GO" id="GO:0017150">
    <property type="term" value="F:tRNA dihydrouridine synthase activity"/>
    <property type="evidence" value="ECO:0007669"/>
    <property type="project" value="InterPro"/>
</dbReference>
<comment type="cofactor">
    <cofactor evidence="1">
        <name>FMN</name>
        <dbReference type="ChEBI" id="CHEBI:58210"/>
    </cofactor>
</comment>
<dbReference type="InterPro" id="IPR035587">
    <property type="entry name" value="DUS-like_FMN-bd"/>
</dbReference>
<evidence type="ECO:0000256" key="6">
    <source>
        <dbReference type="ARBA" id="ARBA00022857"/>
    </source>
</evidence>
<comment type="catalytic activity">
    <reaction evidence="15">
        <text>a 5,6-dihydrouridine in mRNA + NADP(+) = a uridine in mRNA + NADPH + H(+)</text>
        <dbReference type="Rhea" id="RHEA:69855"/>
        <dbReference type="Rhea" id="RHEA-COMP:14658"/>
        <dbReference type="Rhea" id="RHEA-COMP:17789"/>
        <dbReference type="ChEBI" id="CHEBI:15378"/>
        <dbReference type="ChEBI" id="CHEBI:57783"/>
        <dbReference type="ChEBI" id="CHEBI:58349"/>
        <dbReference type="ChEBI" id="CHEBI:65315"/>
        <dbReference type="ChEBI" id="CHEBI:74443"/>
    </reaction>
    <physiologicalReaction direction="right-to-left" evidence="15">
        <dbReference type="Rhea" id="RHEA:69857"/>
    </physiologicalReaction>
</comment>
<keyword evidence="5" id="KW-0819">tRNA processing</keyword>
<dbReference type="PROSITE" id="PS01136">
    <property type="entry name" value="UPF0034"/>
    <property type="match status" value="1"/>
</dbReference>
<keyword evidence="4" id="KW-0507">mRNA processing</keyword>
<evidence type="ECO:0000256" key="8">
    <source>
        <dbReference type="ARBA" id="ARBA00023027"/>
    </source>
</evidence>
<evidence type="ECO:0000256" key="11">
    <source>
        <dbReference type="ARBA" id="ARBA00047287"/>
    </source>
</evidence>
<dbReference type="GO" id="GO:0050660">
    <property type="term" value="F:flavin adenine dinucleotide binding"/>
    <property type="evidence" value="ECO:0007669"/>
    <property type="project" value="InterPro"/>
</dbReference>
<sequence length="237" mass="26195">MGRPKYIVAPMVDQSELAWRILSRMYGANLCYTPMFHAALFATQPKYQPEMFDLSPDSLEGVAPYDRPLVVQFCANDKDQWLAAAKKVEGRCDAVDLNLGCPQGIAKRGRYGAFLMEEWDLIRSMISHLHQHLATPVIAKLRVFPSLDKTLQYASHIYSSGAQLLCVHGRTREAKGQLAGFASWPKIKAVVDLISPKVPVLANGGCPGSEEIQPCLDETGAYGVMSAEGNLYNPMMF</sequence>
<evidence type="ECO:0000256" key="1">
    <source>
        <dbReference type="ARBA" id="ARBA00001917"/>
    </source>
</evidence>
<comment type="catalytic activity">
    <reaction evidence="12">
        <text>5,6-dihydrouridine(16) in tRNA + NADP(+) = uridine(16) in tRNA + NADPH + H(+)</text>
        <dbReference type="Rhea" id="RHEA:53376"/>
        <dbReference type="Rhea" id="RHEA-COMP:13543"/>
        <dbReference type="Rhea" id="RHEA-COMP:13544"/>
        <dbReference type="ChEBI" id="CHEBI:15378"/>
        <dbReference type="ChEBI" id="CHEBI:57783"/>
        <dbReference type="ChEBI" id="CHEBI:58349"/>
        <dbReference type="ChEBI" id="CHEBI:65315"/>
        <dbReference type="ChEBI" id="CHEBI:74443"/>
        <dbReference type="EC" id="1.3.1.88"/>
    </reaction>
    <physiologicalReaction direction="right-to-left" evidence="12">
        <dbReference type="Rhea" id="RHEA:53378"/>
    </physiologicalReaction>
</comment>
<keyword evidence="8" id="KW-0520">NAD</keyword>
<dbReference type="InterPro" id="IPR013785">
    <property type="entry name" value="Aldolase_TIM"/>
</dbReference>
<dbReference type="AlphaFoldDB" id="A0A194S9S2"/>
<organism evidence="18 19">
    <name type="scientific">Rhodotorula graminis (strain WP1)</name>
    <dbReference type="NCBI Taxonomy" id="578459"/>
    <lineage>
        <taxon>Eukaryota</taxon>
        <taxon>Fungi</taxon>
        <taxon>Dikarya</taxon>
        <taxon>Basidiomycota</taxon>
        <taxon>Pucciniomycotina</taxon>
        <taxon>Microbotryomycetes</taxon>
        <taxon>Sporidiobolales</taxon>
        <taxon>Sporidiobolaceae</taxon>
        <taxon>Rhodotorula</taxon>
    </lineage>
</organism>
<dbReference type="OMA" id="NPCLFAN"/>
<evidence type="ECO:0000256" key="9">
    <source>
        <dbReference type="ARBA" id="ARBA00038313"/>
    </source>
</evidence>
<evidence type="ECO:0000256" key="12">
    <source>
        <dbReference type="ARBA" id="ARBA00047652"/>
    </source>
</evidence>
<comment type="catalytic activity">
    <reaction evidence="16">
        <text>5,6-dihydrouridine(17) in tRNA + NADP(+) = uridine(17) in tRNA + NADPH + H(+)</text>
        <dbReference type="Rhea" id="RHEA:53368"/>
        <dbReference type="Rhea" id="RHEA-COMP:13541"/>
        <dbReference type="Rhea" id="RHEA-COMP:13542"/>
        <dbReference type="ChEBI" id="CHEBI:15378"/>
        <dbReference type="ChEBI" id="CHEBI:57783"/>
        <dbReference type="ChEBI" id="CHEBI:58349"/>
        <dbReference type="ChEBI" id="CHEBI:65315"/>
        <dbReference type="ChEBI" id="CHEBI:74443"/>
        <dbReference type="EC" id="1.3.1.88"/>
    </reaction>
    <physiologicalReaction direction="right-to-left" evidence="16">
        <dbReference type="Rhea" id="RHEA:53370"/>
    </physiologicalReaction>
</comment>
<comment type="catalytic activity">
    <reaction evidence="14">
        <text>5,6-dihydrouridine(16) in tRNA + NAD(+) = uridine(16) in tRNA + NADH + H(+)</text>
        <dbReference type="Rhea" id="RHEA:53380"/>
        <dbReference type="Rhea" id="RHEA-COMP:13543"/>
        <dbReference type="Rhea" id="RHEA-COMP:13544"/>
        <dbReference type="ChEBI" id="CHEBI:15378"/>
        <dbReference type="ChEBI" id="CHEBI:57540"/>
        <dbReference type="ChEBI" id="CHEBI:57945"/>
        <dbReference type="ChEBI" id="CHEBI:65315"/>
        <dbReference type="ChEBI" id="CHEBI:74443"/>
        <dbReference type="EC" id="1.3.1.88"/>
    </reaction>
    <physiologicalReaction direction="right-to-left" evidence="14">
        <dbReference type="Rhea" id="RHEA:53382"/>
    </physiologicalReaction>
</comment>
<evidence type="ECO:0000256" key="2">
    <source>
        <dbReference type="ARBA" id="ARBA00022630"/>
    </source>
</evidence>
<keyword evidence="2" id="KW-0285">Flavoprotein</keyword>
<comment type="catalytic activity">
    <reaction evidence="11">
        <text>5,6-dihydrouridine(17) in tRNA + NAD(+) = uridine(17) in tRNA + NADH + H(+)</text>
        <dbReference type="Rhea" id="RHEA:53372"/>
        <dbReference type="Rhea" id="RHEA-COMP:13541"/>
        <dbReference type="Rhea" id="RHEA-COMP:13542"/>
        <dbReference type="ChEBI" id="CHEBI:15378"/>
        <dbReference type="ChEBI" id="CHEBI:57540"/>
        <dbReference type="ChEBI" id="CHEBI:57945"/>
        <dbReference type="ChEBI" id="CHEBI:65315"/>
        <dbReference type="ChEBI" id="CHEBI:74443"/>
        <dbReference type="EC" id="1.3.1.88"/>
    </reaction>
    <physiologicalReaction direction="right-to-left" evidence="11">
        <dbReference type="Rhea" id="RHEA:53374"/>
    </physiologicalReaction>
</comment>
<dbReference type="PANTHER" id="PTHR11082:SF5">
    <property type="entry name" value="TRNA-DIHYDROURIDINE(16_17) SYNTHASE [NAD(P)(+)]-LIKE"/>
    <property type="match status" value="1"/>
</dbReference>
<evidence type="ECO:0000256" key="13">
    <source>
        <dbReference type="ARBA" id="ARBA00048342"/>
    </source>
</evidence>
<dbReference type="STRING" id="578459.A0A194S9S2"/>
<keyword evidence="3" id="KW-0288">FMN</keyword>
<protein>
    <recommendedName>
        <fullName evidence="10">tRNA-dihydrouridine(16/17) synthase [NAD(P)(+)]</fullName>
        <ecNumber evidence="10">1.3.1.88</ecNumber>
    </recommendedName>
</protein>
<keyword evidence="7" id="KW-0560">Oxidoreductase</keyword>
<dbReference type="Proteomes" id="UP000053890">
    <property type="component" value="Unassembled WGS sequence"/>
</dbReference>
<dbReference type="SUPFAM" id="SSF51395">
    <property type="entry name" value="FMN-linked oxidoreductases"/>
    <property type="match status" value="1"/>
</dbReference>
<evidence type="ECO:0000313" key="19">
    <source>
        <dbReference type="Proteomes" id="UP000053890"/>
    </source>
</evidence>
<evidence type="ECO:0000313" key="18">
    <source>
        <dbReference type="EMBL" id="KPV76151.1"/>
    </source>
</evidence>
<evidence type="ECO:0000256" key="5">
    <source>
        <dbReference type="ARBA" id="ARBA00022694"/>
    </source>
</evidence>
<evidence type="ECO:0000256" key="16">
    <source>
        <dbReference type="ARBA" id="ARBA00049467"/>
    </source>
</evidence>
<dbReference type="InterPro" id="IPR018517">
    <property type="entry name" value="tRNA_hU_synthase_CS"/>
</dbReference>
<dbReference type="OrthoDB" id="272303at2759"/>
<keyword evidence="19" id="KW-1185">Reference proteome</keyword>
<feature type="non-terminal residue" evidence="18">
    <location>
        <position position="237"/>
    </location>
</feature>
<evidence type="ECO:0000256" key="3">
    <source>
        <dbReference type="ARBA" id="ARBA00022643"/>
    </source>
</evidence>
<name>A0A194S9S2_RHOGW</name>
<reference evidence="18 19" key="1">
    <citation type="journal article" date="2015" name="Front. Microbiol.">
        <title>Genome sequence of the plant growth promoting endophytic yeast Rhodotorula graminis WP1.</title>
        <authorList>
            <person name="Firrincieli A."/>
            <person name="Otillar R."/>
            <person name="Salamov A."/>
            <person name="Schmutz J."/>
            <person name="Khan Z."/>
            <person name="Redman R.S."/>
            <person name="Fleck N.D."/>
            <person name="Lindquist E."/>
            <person name="Grigoriev I.V."/>
            <person name="Doty S.L."/>
        </authorList>
    </citation>
    <scope>NUCLEOTIDE SEQUENCE [LARGE SCALE GENOMIC DNA]</scope>
    <source>
        <strain evidence="18 19">WP1</strain>
    </source>
</reference>
<dbReference type="CDD" id="cd02801">
    <property type="entry name" value="DUS_like_FMN"/>
    <property type="match status" value="1"/>
</dbReference>
<comment type="similarity">
    <text evidence="9">Belongs to the Dus family. Dus1 subfamily.</text>
</comment>
<proteinExistence type="inferred from homology"/>
<evidence type="ECO:0000259" key="17">
    <source>
        <dbReference type="Pfam" id="PF01207"/>
    </source>
</evidence>
<dbReference type="EMBL" id="KQ474076">
    <property type="protein sequence ID" value="KPV76151.1"/>
    <property type="molecule type" value="Genomic_DNA"/>
</dbReference>
<dbReference type="RefSeq" id="XP_018272200.1">
    <property type="nucleotide sequence ID" value="XM_018412670.1"/>
</dbReference>
<keyword evidence="6" id="KW-0521">NADP</keyword>
<dbReference type="EC" id="1.3.1.88" evidence="10"/>
<dbReference type="GO" id="GO:0006397">
    <property type="term" value="P:mRNA processing"/>
    <property type="evidence" value="ECO:0007669"/>
    <property type="project" value="UniProtKB-KW"/>
</dbReference>
<evidence type="ECO:0000256" key="10">
    <source>
        <dbReference type="ARBA" id="ARBA00038890"/>
    </source>
</evidence>
<accession>A0A194S9S2</accession>
<evidence type="ECO:0000256" key="15">
    <source>
        <dbReference type="ARBA" id="ARBA00049447"/>
    </source>
</evidence>
<feature type="domain" description="DUS-like FMN-binding" evidence="17">
    <location>
        <begin position="8"/>
        <end position="237"/>
    </location>
</feature>
<evidence type="ECO:0000256" key="7">
    <source>
        <dbReference type="ARBA" id="ARBA00023002"/>
    </source>
</evidence>
<dbReference type="Pfam" id="PF01207">
    <property type="entry name" value="Dus"/>
    <property type="match status" value="1"/>
</dbReference>